<gene>
    <name evidence="1" type="ORF">A9Q75_03460</name>
</gene>
<sequence>MGESIEADSILNHCLLETELIINAQPVFYCIDSVTICNRVGIQYLLNKLGPTARILGKKKLIQNE</sequence>
<protein>
    <submittedName>
        <fullName evidence="1">Uncharacterized protein</fullName>
    </submittedName>
</protein>
<reference evidence="2" key="1">
    <citation type="journal article" date="2017" name="Proc. Natl. Acad. Sci. U.S.A.">
        <title>Simulation of Deepwater Horizon oil plume reveals substrate specialization within a complex community of hydrocarbon degraders.</title>
        <authorList>
            <person name="Hu P."/>
            <person name="Dubinsky E.A."/>
            <person name="Probst A.J."/>
            <person name="Wang J."/>
            <person name="Sieber C.M.K."/>
            <person name="Tom L.M."/>
            <person name="Gardinali P."/>
            <person name="Banfield J.F."/>
            <person name="Atlas R.M."/>
            <person name="Andersen G.L."/>
        </authorList>
    </citation>
    <scope>NUCLEOTIDE SEQUENCE [LARGE SCALE GENOMIC DNA]</scope>
</reference>
<organism evidence="1 2">
    <name type="scientific">Colwellia psychrerythraea</name>
    <name type="common">Vibrio psychroerythus</name>
    <dbReference type="NCBI Taxonomy" id="28229"/>
    <lineage>
        <taxon>Bacteria</taxon>
        <taxon>Pseudomonadati</taxon>
        <taxon>Pseudomonadota</taxon>
        <taxon>Gammaproteobacteria</taxon>
        <taxon>Alteromonadales</taxon>
        <taxon>Colwelliaceae</taxon>
        <taxon>Colwellia</taxon>
    </lineage>
</organism>
<dbReference type="EMBL" id="MAAF01000024">
    <property type="protein sequence ID" value="OUR84019.1"/>
    <property type="molecule type" value="Genomic_DNA"/>
</dbReference>
<dbReference type="AlphaFoldDB" id="A0A1Y5EN95"/>
<accession>A0A1Y5EN95</accession>
<evidence type="ECO:0000313" key="1">
    <source>
        <dbReference type="EMBL" id="OUR84019.1"/>
    </source>
</evidence>
<comment type="caution">
    <text evidence="1">The sequence shown here is derived from an EMBL/GenBank/DDBJ whole genome shotgun (WGS) entry which is preliminary data.</text>
</comment>
<proteinExistence type="predicted"/>
<dbReference type="Proteomes" id="UP000243053">
    <property type="component" value="Unassembled WGS sequence"/>
</dbReference>
<name>A0A1Y5EN95_COLPS</name>
<evidence type="ECO:0000313" key="2">
    <source>
        <dbReference type="Proteomes" id="UP000243053"/>
    </source>
</evidence>